<accession>A0A835ZPU9</accession>
<feature type="region of interest" description="Disordered" evidence="1">
    <location>
        <begin position="195"/>
        <end position="218"/>
    </location>
</feature>
<gene>
    <name evidence="2" type="ORF">JEQ12_008315</name>
</gene>
<feature type="region of interest" description="Disordered" evidence="1">
    <location>
        <begin position="138"/>
        <end position="167"/>
    </location>
</feature>
<sequence length="346" mass="38738">MASVCINGTGSQGTFQLRVAAVTVSVETMNHRRSTWDALWQHLTCVTDVSCDTAVAMEDLKEACNTKPNYMYLGDFRFRGKGQQREAMKSSLPKSNKRPLENHGIKVYILALCVIDFYLLYYLPVKEYYNRKRHDCFPSVSSSSRMKCDKQSDTKGAQPSYGSANSLPCLPSTPMENTIIPLHCDSLTLQNPSFDDGQTGSSAYGQEAPGQHQEEPSVCGPLFKRLTDGDSGKLLLLQHEADEYGLNIKTELGKSVPECRMISFSVIHMARGIPTAAQIISKELIQKRSYQTNAINTNPERQQEYESHSDFNNSEDIPDLNMGFFPPTERMYVVNGPELKGFIRTC</sequence>
<proteinExistence type="predicted"/>
<feature type="compositionally biased region" description="Polar residues" evidence="1">
    <location>
        <begin position="154"/>
        <end position="166"/>
    </location>
</feature>
<dbReference type="AlphaFoldDB" id="A0A835ZPU9"/>
<feature type="region of interest" description="Disordered" evidence="1">
    <location>
        <begin position="293"/>
        <end position="319"/>
    </location>
</feature>
<protein>
    <submittedName>
        <fullName evidence="2">Uncharacterized protein</fullName>
    </submittedName>
</protein>
<feature type="compositionally biased region" description="Polar residues" evidence="1">
    <location>
        <begin position="195"/>
        <end position="204"/>
    </location>
</feature>
<evidence type="ECO:0000256" key="1">
    <source>
        <dbReference type="SAM" id="MobiDB-lite"/>
    </source>
</evidence>
<dbReference type="EMBL" id="JAEMGP010000019">
    <property type="protein sequence ID" value="KAG5197586.1"/>
    <property type="molecule type" value="Genomic_DNA"/>
</dbReference>
<evidence type="ECO:0000313" key="3">
    <source>
        <dbReference type="Proteomes" id="UP000664991"/>
    </source>
</evidence>
<name>A0A835ZPU9_SHEEP</name>
<reference evidence="2 3" key="1">
    <citation type="submission" date="2020-12" db="EMBL/GenBank/DDBJ databases">
        <title>De novo assembly of Tibetan sheep genome.</title>
        <authorList>
            <person name="Li X."/>
        </authorList>
    </citation>
    <scope>NUCLEOTIDE SEQUENCE [LARGE SCALE GENOMIC DNA]</scope>
    <source>
        <tissue evidence="2">Heart</tissue>
    </source>
</reference>
<evidence type="ECO:0000313" key="2">
    <source>
        <dbReference type="EMBL" id="KAG5197586.1"/>
    </source>
</evidence>
<comment type="caution">
    <text evidence="2">The sequence shown here is derived from an EMBL/GenBank/DDBJ whole genome shotgun (WGS) entry which is preliminary data.</text>
</comment>
<dbReference type="Proteomes" id="UP000664991">
    <property type="component" value="Unassembled WGS sequence"/>
</dbReference>
<organism evidence="2 3">
    <name type="scientific">Ovis aries</name>
    <name type="common">Sheep</name>
    <dbReference type="NCBI Taxonomy" id="9940"/>
    <lineage>
        <taxon>Eukaryota</taxon>
        <taxon>Metazoa</taxon>
        <taxon>Chordata</taxon>
        <taxon>Craniata</taxon>
        <taxon>Vertebrata</taxon>
        <taxon>Euteleostomi</taxon>
        <taxon>Mammalia</taxon>
        <taxon>Eutheria</taxon>
        <taxon>Laurasiatheria</taxon>
        <taxon>Artiodactyla</taxon>
        <taxon>Ruminantia</taxon>
        <taxon>Pecora</taxon>
        <taxon>Bovidae</taxon>
        <taxon>Caprinae</taxon>
        <taxon>Ovis</taxon>
    </lineage>
</organism>